<evidence type="ECO:0000256" key="1">
    <source>
        <dbReference type="SAM" id="SignalP"/>
    </source>
</evidence>
<gene>
    <name evidence="3" type="ORF">IFK94_14045</name>
</gene>
<dbReference type="Pfam" id="PF20094">
    <property type="entry name" value="GWxTD_dom"/>
    <property type="match status" value="1"/>
</dbReference>
<name>A0A8J7CMB6_9BACT</name>
<reference evidence="3 4" key="1">
    <citation type="submission" date="2020-08" db="EMBL/GenBank/DDBJ databases">
        <title>Acidobacteriota in marine sediments use diverse sulfur dissimilation pathways.</title>
        <authorList>
            <person name="Wasmund K."/>
        </authorList>
    </citation>
    <scope>NUCLEOTIDE SEQUENCE [LARGE SCALE GENOMIC DNA]</scope>
    <source>
        <strain evidence="3">MAG AM4</strain>
    </source>
</reference>
<feature type="domain" description="GWxTD" evidence="2">
    <location>
        <begin position="32"/>
        <end position="121"/>
    </location>
</feature>
<organism evidence="3 4">
    <name type="scientific">Candidatus Polarisedimenticola svalbardensis</name>
    <dbReference type="NCBI Taxonomy" id="2886004"/>
    <lineage>
        <taxon>Bacteria</taxon>
        <taxon>Pseudomonadati</taxon>
        <taxon>Acidobacteriota</taxon>
        <taxon>Candidatus Polarisedimenticolia</taxon>
        <taxon>Candidatus Polarisedimenticolales</taxon>
        <taxon>Candidatus Polarisedimenticolaceae</taxon>
        <taxon>Candidatus Polarisedimenticola</taxon>
    </lineage>
</organism>
<evidence type="ECO:0000313" key="3">
    <source>
        <dbReference type="EMBL" id="MBD3869238.1"/>
    </source>
</evidence>
<sequence length="490" mass="55165">MTISRTAAVVLLAASVLLPAVYGNEKELDDWILGPIRYIVQPAERKAFRKLTGDGERVLFIERFWIRRDPTPDTMVNEYRQLFWERVREANEIIQDSPKPGWITDRGKIYILYGAPTEIKDYVDLAPESSPTSGRGVIRWIYEGSPANRKDLDPIVVVPFVRDYSGEYHLSYDPKLSSVYFNEYSIRTGERQRWDRYFERIGGSSVDSTLSVMLDLGRMQDVPQQEQILISRVLDRESFESHPLEVQVNRMRRPESQTVLTSITVRLPEAVTDQPPALMARLAPDGDTARVLILGEDSFRIREDSDGGLVAQARIGLEPGRWDLVLVAADPSTLSTGIHKDTVVIRKPETRPALSDVVIASRLEPVEVPALVSHEEPFVYGPFRAVPLAGRSLYPGDSLNLVYEIYHAEPPYTITYQLQGEEEDGRWTNLGRPATKNDAGQPVQAWELLLGAHWPAGTYRVVLNVRDASGQDLSETVGFTLEAPAVEPEP</sequence>
<dbReference type="AlphaFoldDB" id="A0A8J7CMB6"/>
<feature type="signal peptide" evidence="1">
    <location>
        <begin position="1"/>
        <end position="22"/>
    </location>
</feature>
<feature type="chain" id="PRO_5035220998" evidence="1">
    <location>
        <begin position="23"/>
        <end position="490"/>
    </location>
</feature>
<protein>
    <submittedName>
        <fullName evidence="3">GWxTD domain-containing protein</fullName>
    </submittedName>
</protein>
<dbReference type="Proteomes" id="UP000648239">
    <property type="component" value="Unassembled WGS sequence"/>
</dbReference>
<accession>A0A8J7CMB6</accession>
<evidence type="ECO:0000259" key="2">
    <source>
        <dbReference type="Pfam" id="PF20094"/>
    </source>
</evidence>
<dbReference type="NCBIfam" id="TIGR04514">
    <property type="entry name" value="GWxTD_dom"/>
    <property type="match status" value="1"/>
</dbReference>
<proteinExistence type="predicted"/>
<dbReference type="EMBL" id="JACXWD010000069">
    <property type="protein sequence ID" value="MBD3869238.1"/>
    <property type="molecule type" value="Genomic_DNA"/>
</dbReference>
<dbReference type="InterPro" id="IPR030959">
    <property type="entry name" value="GWxTD_dom"/>
</dbReference>
<keyword evidence="1" id="KW-0732">Signal</keyword>
<evidence type="ECO:0000313" key="4">
    <source>
        <dbReference type="Proteomes" id="UP000648239"/>
    </source>
</evidence>
<comment type="caution">
    <text evidence="3">The sequence shown here is derived from an EMBL/GenBank/DDBJ whole genome shotgun (WGS) entry which is preliminary data.</text>
</comment>